<keyword evidence="1" id="KW-0472">Membrane</keyword>
<gene>
    <name evidence="2" type="ORF">IAD50_07590</name>
</gene>
<organism evidence="2 3">
    <name type="scientific">Candidatus Egerieisoma faecipullorum</name>
    <dbReference type="NCBI Taxonomy" id="2840963"/>
    <lineage>
        <taxon>Bacteria</taxon>
        <taxon>Bacillati</taxon>
        <taxon>Bacillota</taxon>
        <taxon>Clostridia</taxon>
        <taxon>Eubacteriales</taxon>
        <taxon>Clostridiaceae</taxon>
        <taxon>Clostridiaceae incertae sedis</taxon>
        <taxon>Candidatus Egerieisoma</taxon>
    </lineage>
</organism>
<evidence type="ECO:0000313" key="2">
    <source>
        <dbReference type="EMBL" id="HIU30140.1"/>
    </source>
</evidence>
<evidence type="ECO:0000313" key="3">
    <source>
        <dbReference type="Proteomes" id="UP000824089"/>
    </source>
</evidence>
<feature type="transmembrane region" description="Helical" evidence="1">
    <location>
        <begin position="65"/>
        <end position="85"/>
    </location>
</feature>
<keyword evidence="1" id="KW-0812">Transmembrane</keyword>
<feature type="transmembrane region" description="Helical" evidence="1">
    <location>
        <begin position="39"/>
        <end position="59"/>
    </location>
</feature>
<accession>A0A9D1LAG1</accession>
<evidence type="ECO:0008006" key="4">
    <source>
        <dbReference type="Google" id="ProtNLM"/>
    </source>
</evidence>
<sequence>MDWKNLGEILEMVMIVCFGISWPLSVYKSYKARTAKGKSFVFLFAIWFGYVAGICGKIMQENITLAFYFYIVNIIVVSADIALYFRNKALDRKRAAEEVPLEIPAERAVKTAFTKA</sequence>
<name>A0A9D1LAG1_9CLOT</name>
<feature type="transmembrane region" description="Helical" evidence="1">
    <location>
        <begin position="6"/>
        <end position="27"/>
    </location>
</feature>
<dbReference type="AlphaFoldDB" id="A0A9D1LAG1"/>
<dbReference type="EMBL" id="DVMM01000162">
    <property type="protein sequence ID" value="HIU30140.1"/>
    <property type="molecule type" value="Genomic_DNA"/>
</dbReference>
<reference evidence="2" key="2">
    <citation type="journal article" date="2021" name="PeerJ">
        <title>Extensive microbial diversity within the chicken gut microbiome revealed by metagenomics and culture.</title>
        <authorList>
            <person name="Gilroy R."/>
            <person name="Ravi A."/>
            <person name="Getino M."/>
            <person name="Pursley I."/>
            <person name="Horton D.L."/>
            <person name="Alikhan N.F."/>
            <person name="Baker D."/>
            <person name="Gharbi K."/>
            <person name="Hall N."/>
            <person name="Watson M."/>
            <person name="Adriaenssens E.M."/>
            <person name="Foster-Nyarko E."/>
            <person name="Jarju S."/>
            <person name="Secka A."/>
            <person name="Antonio M."/>
            <person name="Oren A."/>
            <person name="Chaudhuri R.R."/>
            <person name="La Ragione R."/>
            <person name="Hildebrand F."/>
            <person name="Pallen M.J."/>
        </authorList>
    </citation>
    <scope>NUCLEOTIDE SEQUENCE</scope>
    <source>
        <strain evidence="2">CHK195-4489</strain>
    </source>
</reference>
<keyword evidence="1" id="KW-1133">Transmembrane helix</keyword>
<protein>
    <recommendedName>
        <fullName evidence="4">PQ loop repeat protein</fullName>
    </recommendedName>
</protein>
<comment type="caution">
    <text evidence="2">The sequence shown here is derived from an EMBL/GenBank/DDBJ whole genome shotgun (WGS) entry which is preliminary data.</text>
</comment>
<reference evidence="2" key="1">
    <citation type="submission" date="2020-10" db="EMBL/GenBank/DDBJ databases">
        <authorList>
            <person name="Gilroy R."/>
        </authorList>
    </citation>
    <scope>NUCLEOTIDE SEQUENCE</scope>
    <source>
        <strain evidence="2">CHK195-4489</strain>
    </source>
</reference>
<proteinExistence type="predicted"/>
<evidence type="ECO:0000256" key="1">
    <source>
        <dbReference type="SAM" id="Phobius"/>
    </source>
</evidence>
<dbReference type="Proteomes" id="UP000824089">
    <property type="component" value="Unassembled WGS sequence"/>
</dbReference>